<feature type="domain" description="Fe-S metabolism associated" evidence="2">
    <location>
        <begin position="13"/>
        <end position="130"/>
    </location>
</feature>
<evidence type="ECO:0000256" key="1">
    <source>
        <dbReference type="ARBA" id="ARBA00010282"/>
    </source>
</evidence>
<dbReference type="PANTHER" id="PTHR43597">
    <property type="entry name" value="SULFUR ACCEPTOR PROTEIN CSDE"/>
    <property type="match status" value="1"/>
</dbReference>
<organism evidence="3">
    <name type="scientific">uncultured bacterium EIL26B11</name>
    <dbReference type="NCBI Taxonomy" id="1768201"/>
    <lineage>
        <taxon>Bacteria</taxon>
        <taxon>environmental samples</taxon>
    </lineage>
</organism>
<dbReference type="Pfam" id="PF02657">
    <property type="entry name" value="SufE"/>
    <property type="match status" value="1"/>
</dbReference>
<dbReference type="AlphaFoldDB" id="A0A0U2N678"/>
<dbReference type="SUPFAM" id="SSF82649">
    <property type="entry name" value="SufE/NifU"/>
    <property type="match status" value="1"/>
</dbReference>
<accession>A0A0U2N678</accession>
<reference evidence="3" key="1">
    <citation type="journal article" date="2016" name="ISME J.">
        <title>Functional metagenomic screen reveals new and diverse microbial rhodopsins.</title>
        <authorList>
            <person name="Pushkarev A."/>
            <person name="Beja O."/>
        </authorList>
    </citation>
    <scope>NUCLEOTIDE SEQUENCE</scope>
</reference>
<dbReference type="Gene3D" id="3.90.1010.10">
    <property type="match status" value="1"/>
</dbReference>
<dbReference type="PANTHER" id="PTHR43597:SF5">
    <property type="entry name" value="SUFE-LIKE PROTEIN 2, CHLOROPLASTIC"/>
    <property type="match status" value="1"/>
</dbReference>
<evidence type="ECO:0000313" key="3">
    <source>
        <dbReference type="EMBL" id="ALS56183.1"/>
    </source>
</evidence>
<protein>
    <submittedName>
        <fullName evidence="3">Putative Fe-S cluster assembly protein SufE</fullName>
    </submittedName>
</protein>
<proteinExistence type="inferred from homology"/>
<sequence length="137" mass="15709">MSIQEKVEEYKKTLALFPNPQEKYQYLIEQAKKSEDFPTELRIDEFKVNGCQSQVWLVPEEKENKLYFKSDSDALIAKGLVTLIASIYSDEAPKDIVNSEIDIMEEFELGVILSPARRNGAFSMLKTIKELSQKLAN</sequence>
<dbReference type="EMBL" id="KT201089">
    <property type="protein sequence ID" value="ALS56183.1"/>
    <property type="molecule type" value="Genomic_DNA"/>
</dbReference>
<dbReference type="InterPro" id="IPR003808">
    <property type="entry name" value="Fe-S_metab-assoc_dom"/>
</dbReference>
<evidence type="ECO:0000259" key="2">
    <source>
        <dbReference type="Pfam" id="PF02657"/>
    </source>
</evidence>
<comment type="similarity">
    <text evidence="1">Belongs to the SufE family.</text>
</comment>
<name>A0A0U2N678_9BACT</name>